<protein>
    <submittedName>
        <fullName evidence="2">Uncharacterized protein</fullName>
    </submittedName>
</protein>
<keyword evidence="3" id="KW-1185">Reference proteome</keyword>
<feature type="compositionally biased region" description="Basic and acidic residues" evidence="1">
    <location>
        <begin position="21"/>
        <end position="35"/>
    </location>
</feature>
<accession>A0A811G8S8</accession>
<proteinExistence type="predicted"/>
<evidence type="ECO:0000256" key="1">
    <source>
        <dbReference type="SAM" id="MobiDB-lite"/>
    </source>
</evidence>
<reference evidence="2" key="1">
    <citation type="submission" date="2020-02" db="EMBL/GenBank/DDBJ databases">
        <authorList>
            <person name="Scholz U."/>
            <person name="Mascher M."/>
            <person name="Fiebig A."/>
        </authorList>
    </citation>
    <scope>NUCLEOTIDE SEQUENCE</scope>
</reference>
<dbReference type="Proteomes" id="UP000663760">
    <property type="component" value="Unassembled WGS sequence"/>
</dbReference>
<evidence type="ECO:0000313" key="2">
    <source>
        <dbReference type="EMBL" id="CAB1184576.1"/>
    </source>
</evidence>
<feature type="region of interest" description="Disordered" evidence="1">
    <location>
        <begin position="1"/>
        <end position="61"/>
    </location>
</feature>
<name>A0A811G8S8_SPIIN</name>
<dbReference type="EMBL" id="CACVBZ020000038">
    <property type="protein sequence ID" value="CAB1184576.1"/>
    <property type="molecule type" value="Genomic_DNA"/>
</dbReference>
<feature type="compositionally biased region" description="Basic residues" evidence="1">
    <location>
        <begin position="39"/>
        <end position="53"/>
    </location>
</feature>
<organism evidence="2 3">
    <name type="scientific">Spirodela intermedia</name>
    <name type="common">Intermediate duckweed</name>
    <dbReference type="NCBI Taxonomy" id="51605"/>
    <lineage>
        <taxon>Eukaryota</taxon>
        <taxon>Viridiplantae</taxon>
        <taxon>Streptophyta</taxon>
        <taxon>Embryophyta</taxon>
        <taxon>Tracheophyta</taxon>
        <taxon>Spermatophyta</taxon>
        <taxon>Magnoliopsida</taxon>
        <taxon>Liliopsida</taxon>
        <taxon>Araceae</taxon>
        <taxon>Lemnoideae</taxon>
        <taxon>Spirodela</taxon>
    </lineage>
</organism>
<sequence>MARMRVSRSTAVRPFVSTSEAPRRSRPGGDRREYSRIATARRKLSRRLCRSRHAMPERSVG</sequence>
<evidence type="ECO:0000313" key="3">
    <source>
        <dbReference type="Proteomes" id="UP000663760"/>
    </source>
</evidence>
<comment type="caution">
    <text evidence="2">The sequence shown here is derived from an EMBL/GenBank/DDBJ whole genome shotgun (WGS) entry which is preliminary data.</text>
</comment>
<dbReference type="AlphaFoldDB" id="A0A811G8S8"/>
<gene>
    <name evidence="2" type="ORF">SI8410_UN021839</name>
</gene>